<dbReference type="InterPro" id="IPR003961">
    <property type="entry name" value="FN3_dom"/>
</dbReference>
<dbReference type="Pfam" id="PF07714">
    <property type="entry name" value="PK_Tyr_Ser-Thr"/>
    <property type="match status" value="1"/>
</dbReference>
<feature type="compositionally biased region" description="Polar residues" evidence="3">
    <location>
        <begin position="533"/>
        <end position="546"/>
    </location>
</feature>
<name>A0ABP1RKM2_9HEXA</name>
<feature type="domain" description="Fibronectin type-III" evidence="7">
    <location>
        <begin position="233"/>
        <end position="336"/>
    </location>
</feature>
<gene>
    <name evidence="8" type="ORF">ODALV1_LOCUS23256</name>
</gene>
<dbReference type="PROSITE" id="PS50011">
    <property type="entry name" value="PROTEIN_KINASE_DOM"/>
    <property type="match status" value="1"/>
</dbReference>
<feature type="region of interest" description="Disordered" evidence="3">
    <location>
        <begin position="527"/>
        <end position="548"/>
    </location>
</feature>
<dbReference type="Proteomes" id="UP001642540">
    <property type="component" value="Unassembled WGS sequence"/>
</dbReference>
<protein>
    <recommendedName>
        <fullName evidence="10">Tyrosine-protein kinase Wsck</fullName>
    </recommendedName>
</protein>
<dbReference type="InterPro" id="IPR011009">
    <property type="entry name" value="Kinase-like_dom_sf"/>
</dbReference>
<dbReference type="CDD" id="cd00063">
    <property type="entry name" value="FN3"/>
    <property type="match status" value="1"/>
</dbReference>
<reference evidence="8 9" key="1">
    <citation type="submission" date="2024-08" db="EMBL/GenBank/DDBJ databases">
        <authorList>
            <person name="Cucini C."/>
            <person name="Frati F."/>
        </authorList>
    </citation>
    <scope>NUCLEOTIDE SEQUENCE [LARGE SCALE GENOMIC DNA]</scope>
</reference>
<keyword evidence="2" id="KW-0325">Glycoprotein</keyword>
<keyword evidence="4" id="KW-1133">Transmembrane helix</keyword>
<accession>A0ABP1RKM2</accession>
<dbReference type="Gene3D" id="2.60.40.10">
    <property type="entry name" value="Immunoglobulins"/>
    <property type="match status" value="1"/>
</dbReference>
<dbReference type="InterPro" id="IPR050122">
    <property type="entry name" value="RTK"/>
</dbReference>
<dbReference type="SUPFAM" id="SSF56112">
    <property type="entry name" value="Protein kinase-like (PK-like)"/>
    <property type="match status" value="1"/>
</dbReference>
<evidence type="ECO:0000313" key="9">
    <source>
        <dbReference type="Proteomes" id="UP001642540"/>
    </source>
</evidence>
<dbReference type="InterPro" id="IPR013783">
    <property type="entry name" value="Ig-like_fold"/>
</dbReference>
<dbReference type="SMART" id="SM00060">
    <property type="entry name" value="FN3"/>
    <property type="match status" value="1"/>
</dbReference>
<evidence type="ECO:0000313" key="8">
    <source>
        <dbReference type="EMBL" id="CAL8129534.1"/>
    </source>
</evidence>
<feature type="chain" id="PRO_5045789600" description="Tyrosine-protein kinase Wsck" evidence="5">
    <location>
        <begin position="49"/>
        <end position="911"/>
    </location>
</feature>
<dbReference type="Gene3D" id="1.10.510.10">
    <property type="entry name" value="Transferase(Phosphotransferase) domain 1"/>
    <property type="match status" value="1"/>
</dbReference>
<evidence type="ECO:0000259" key="6">
    <source>
        <dbReference type="PROSITE" id="PS50011"/>
    </source>
</evidence>
<proteinExistence type="predicted"/>
<evidence type="ECO:0000256" key="3">
    <source>
        <dbReference type="SAM" id="MobiDB-lite"/>
    </source>
</evidence>
<feature type="transmembrane region" description="Helical" evidence="4">
    <location>
        <begin position="496"/>
        <end position="519"/>
    </location>
</feature>
<evidence type="ECO:0000259" key="7">
    <source>
        <dbReference type="PROSITE" id="PS50853"/>
    </source>
</evidence>
<evidence type="ECO:0000256" key="2">
    <source>
        <dbReference type="ARBA" id="ARBA00023180"/>
    </source>
</evidence>
<dbReference type="PANTHER" id="PTHR24416">
    <property type="entry name" value="TYROSINE-PROTEIN KINASE RECEPTOR"/>
    <property type="match status" value="1"/>
</dbReference>
<keyword evidence="4" id="KW-0472">Membrane</keyword>
<dbReference type="PRINTS" id="PR00109">
    <property type="entry name" value="TYRKINASE"/>
</dbReference>
<dbReference type="SUPFAM" id="SSF49265">
    <property type="entry name" value="Fibronectin type III"/>
    <property type="match status" value="1"/>
</dbReference>
<comment type="caution">
    <text evidence="8">The sequence shown here is derived from an EMBL/GenBank/DDBJ whole genome shotgun (WGS) entry which is preliminary data.</text>
</comment>
<dbReference type="PANTHER" id="PTHR24416:SF611">
    <property type="entry name" value="TYROSINE-PROTEIN KINASE TRANSMEMBRANE RECEPTOR ROR"/>
    <property type="match status" value="1"/>
</dbReference>
<evidence type="ECO:0000256" key="4">
    <source>
        <dbReference type="SAM" id="Phobius"/>
    </source>
</evidence>
<dbReference type="InterPro" id="IPR000719">
    <property type="entry name" value="Prot_kinase_dom"/>
</dbReference>
<keyword evidence="9" id="KW-1185">Reference proteome</keyword>
<dbReference type="InterPro" id="IPR001245">
    <property type="entry name" value="Ser-Thr/Tyr_kinase_cat_dom"/>
</dbReference>
<comment type="subcellular location">
    <subcellularLocation>
        <location evidence="1">Membrane</location>
        <topology evidence="1">Single-pass membrane protein</topology>
    </subcellularLocation>
</comment>
<dbReference type="PROSITE" id="PS50853">
    <property type="entry name" value="FN3"/>
    <property type="match status" value="1"/>
</dbReference>
<feature type="signal peptide" evidence="5">
    <location>
        <begin position="1"/>
        <end position="48"/>
    </location>
</feature>
<keyword evidence="5" id="KW-0732">Signal</keyword>
<dbReference type="Pfam" id="PF00041">
    <property type="entry name" value="fn3"/>
    <property type="match status" value="1"/>
</dbReference>
<organism evidence="8 9">
    <name type="scientific">Orchesella dallaii</name>
    <dbReference type="NCBI Taxonomy" id="48710"/>
    <lineage>
        <taxon>Eukaryota</taxon>
        <taxon>Metazoa</taxon>
        <taxon>Ecdysozoa</taxon>
        <taxon>Arthropoda</taxon>
        <taxon>Hexapoda</taxon>
        <taxon>Collembola</taxon>
        <taxon>Entomobryomorpha</taxon>
        <taxon>Entomobryoidea</taxon>
        <taxon>Orchesellidae</taxon>
        <taxon>Orchesellinae</taxon>
        <taxon>Orchesella</taxon>
    </lineage>
</organism>
<feature type="domain" description="Protein kinase" evidence="6">
    <location>
        <begin position="620"/>
        <end position="884"/>
    </location>
</feature>
<evidence type="ECO:0000256" key="5">
    <source>
        <dbReference type="SAM" id="SignalP"/>
    </source>
</evidence>
<keyword evidence="4" id="KW-0812">Transmembrane</keyword>
<sequence length="911" mass="100771">MKPKVNDALTSSSLRSFSFRAGSRSQRFSTKLLFLLSTLLVLPITCRAQGITLEQIGCFQKVPKTTISSSQEFQPAYSNQDSLPSFLQNGNGSTVAGNATSNTTATTRRSILSFLSSTTSSSPAFLNHLGGNSEEREDGSTVAAARDDLLDLWYSPSSPDRHTTDGPKDCIATCFLDSFRYAGVSASLEGLDCLCGSSYGRYGMGRCLNCTKEPTLGCGSLTAFTVYDTGFKVPSSPQQIILLQRTENALKISWRKPLATNGPLTGYKITANPLFSYSHDKVLPQSWEVSDSSKQTYLIGLTASTQYNVTVAAVNEAGTGQLVFAVMWSRIGVPDRPPPPKVVWHNKHQMRVTMERAHNTKGPISAYRLVVIDEHQTPFFNKDRLFTWNESMTVGYPYYIVAEFSPEDFPKDFIIGNGGYNGGFYNGPLPDGHWHPALGVVSSMDGFTELTYSITSHSQHADAFMRTDNHHSSSSNSEGGNERIEVIGEDSPAVVMFLWISIGVSSGVLFLCIALYITLKMQRRPKRRRSARPLQQYTSPSETSNQLTTSTDLTFSTSFFQGLADAAIIANAHQTGAYTHAGFVHDEDVKTKCLNRLKPVQYIPRTSLDLPGAESEEEGSSVLKIISKGAFGPVYVSQMKNTQAPVTLISIVSDNGGATTESLEEMEQLVKWLDELVKIDKHENVVRLEGFTDTGGEIFLAVEGAINEVPLKHVLLQARSNSGSNLHFTSYQLLLCAMNIAEGMFHLHSYKIMHSQLATINVLISGDITVPKIMGFGLLKSTPLDGDKDYTRWKSVEQFQNRCILPCDVWAFGVTCWEIATLGATPYHEVRTEDLSRHIVRGGRPIQIEMMGDVLYQIMCHCWQLNRDERPDFSHLSCSIHELLPHSEGNLFVSQSFNYPPYVHQYEYVPS</sequence>
<evidence type="ECO:0008006" key="10">
    <source>
        <dbReference type="Google" id="ProtNLM"/>
    </source>
</evidence>
<evidence type="ECO:0000256" key="1">
    <source>
        <dbReference type="ARBA" id="ARBA00004167"/>
    </source>
</evidence>
<dbReference type="InterPro" id="IPR036116">
    <property type="entry name" value="FN3_sf"/>
</dbReference>
<dbReference type="EMBL" id="CAXLJM020000078">
    <property type="protein sequence ID" value="CAL8129534.1"/>
    <property type="molecule type" value="Genomic_DNA"/>
</dbReference>